<dbReference type="EMBL" id="BTSX01000002">
    <property type="protein sequence ID" value="GMS82376.1"/>
    <property type="molecule type" value="Genomic_DNA"/>
</dbReference>
<evidence type="ECO:0000313" key="3">
    <source>
        <dbReference type="Proteomes" id="UP001432027"/>
    </source>
</evidence>
<sequence>MEKLDQLHVKAGKVHWMEYNLEKGDSITFYLTGNAVFGFSIVHVLNEADEDVFAMRQLHPLSAGMPGPLKVPVRDSLVVPQSGLYKVWFSNTSC</sequence>
<protein>
    <recommendedName>
        <fullName evidence="1">Ctg-1-like C-terminal domain-containing protein</fullName>
    </recommendedName>
</protein>
<dbReference type="Pfam" id="PF25883">
    <property type="entry name" value="F28H7_8_C"/>
    <property type="match status" value="1"/>
</dbReference>
<keyword evidence="3" id="KW-1185">Reference proteome</keyword>
<dbReference type="InterPro" id="IPR053302">
    <property type="entry name" value="CRAL-TRIO_domain"/>
</dbReference>
<evidence type="ECO:0000313" key="2">
    <source>
        <dbReference type="EMBL" id="GMS82376.1"/>
    </source>
</evidence>
<organism evidence="2 3">
    <name type="scientific">Pristionchus entomophagus</name>
    <dbReference type="NCBI Taxonomy" id="358040"/>
    <lineage>
        <taxon>Eukaryota</taxon>
        <taxon>Metazoa</taxon>
        <taxon>Ecdysozoa</taxon>
        <taxon>Nematoda</taxon>
        <taxon>Chromadorea</taxon>
        <taxon>Rhabditida</taxon>
        <taxon>Rhabditina</taxon>
        <taxon>Diplogasteromorpha</taxon>
        <taxon>Diplogasteroidea</taxon>
        <taxon>Neodiplogasteridae</taxon>
        <taxon>Pristionchus</taxon>
    </lineage>
</organism>
<reference evidence="2" key="1">
    <citation type="submission" date="2023-10" db="EMBL/GenBank/DDBJ databases">
        <title>Genome assembly of Pristionchus species.</title>
        <authorList>
            <person name="Yoshida K."/>
            <person name="Sommer R.J."/>
        </authorList>
    </citation>
    <scope>NUCLEOTIDE SEQUENCE</scope>
    <source>
        <strain evidence="2">RS0144</strain>
    </source>
</reference>
<feature type="domain" description="Ctg-1-like C-terminal" evidence="1">
    <location>
        <begin position="2"/>
        <end position="92"/>
    </location>
</feature>
<accession>A0AAV5SG90</accession>
<comment type="caution">
    <text evidence="2">The sequence shown here is derived from an EMBL/GenBank/DDBJ whole genome shotgun (WGS) entry which is preliminary data.</text>
</comment>
<dbReference type="AlphaFoldDB" id="A0AAV5SG90"/>
<dbReference type="InterPro" id="IPR058960">
    <property type="entry name" value="Ctg-1-like_C"/>
</dbReference>
<evidence type="ECO:0000259" key="1">
    <source>
        <dbReference type="Pfam" id="PF25883"/>
    </source>
</evidence>
<dbReference type="PANTHER" id="PTHR47159">
    <property type="entry name" value="PROTEIN CBG07705-RELATED"/>
    <property type="match status" value="1"/>
</dbReference>
<dbReference type="Proteomes" id="UP001432027">
    <property type="component" value="Unassembled WGS sequence"/>
</dbReference>
<dbReference type="PANTHER" id="PTHR47159:SF5">
    <property type="entry name" value="CRAL-TRIO DOMAIN-CONTAINING PROTEIN"/>
    <property type="match status" value="1"/>
</dbReference>
<proteinExistence type="predicted"/>
<name>A0AAV5SG90_9BILA</name>
<gene>
    <name evidence="2" type="ORF">PENTCL1PPCAC_4551</name>
</gene>